<dbReference type="Proteomes" id="UP001187192">
    <property type="component" value="Unassembled WGS sequence"/>
</dbReference>
<feature type="domain" description="PGG" evidence="9">
    <location>
        <begin position="54"/>
        <end position="98"/>
    </location>
</feature>
<sequence>MDVNMSGSRHNQQSNRRPASANGEIGEAWSCGRWTKARWLSQLKEFLKYDGDMLKEEHSSIMIVATLIASTVFQTAVNPPGGVWQENAAAEIGKKFYSGQNSTTVSDLLSCIAPFNITTDLTGTAVLATLRPIPYLSFLFSSIFSITSSILVILLLVSGFPHKNKICMFLMTTSLCASLITMANAFYMAMILVAPKSILEQALKYITVSTYVWMSFLGIICIYYVGRFLRWAVDKFQRY</sequence>
<keyword evidence="3" id="KW-0677">Repeat</keyword>
<keyword evidence="11" id="KW-1185">Reference proteome</keyword>
<dbReference type="Pfam" id="PF13962">
    <property type="entry name" value="PGG"/>
    <property type="match status" value="1"/>
</dbReference>
<evidence type="ECO:0000256" key="8">
    <source>
        <dbReference type="SAM" id="Phobius"/>
    </source>
</evidence>
<evidence type="ECO:0000256" key="3">
    <source>
        <dbReference type="ARBA" id="ARBA00022737"/>
    </source>
</evidence>
<gene>
    <name evidence="10" type="ORF">TIFTF001_006400</name>
</gene>
<reference evidence="10" key="1">
    <citation type="submission" date="2023-07" db="EMBL/GenBank/DDBJ databases">
        <title>draft genome sequence of fig (Ficus carica).</title>
        <authorList>
            <person name="Takahashi T."/>
            <person name="Nishimura K."/>
        </authorList>
    </citation>
    <scope>NUCLEOTIDE SEQUENCE</scope>
</reference>
<feature type="region of interest" description="Disordered" evidence="7">
    <location>
        <begin position="1"/>
        <end position="22"/>
    </location>
</feature>
<dbReference type="AlphaFoldDB" id="A0AA88A414"/>
<feature type="transmembrane region" description="Helical" evidence="8">
    <location>
        <begin position="169"/>
        <end position="193"/>
    </location>
</feature>
<dbReference type="EMBL" id="BTGU01000006">
    <property type="protein sequence ID" value="GMN36916.1"/>
    <property type="molecule type" value="Genomic_DNA"/>
</dbReference>
<evidence type="ECO:0000259" key="9">
    <source>
        <dbReference type="Pfam" id="PF13962"/>
    </source>
</evidence>
<comment type="subcellular location">
    <subcellularLocation>
        <location evidence="1">Membrane</location>
        <topology evidence="1">Multi-pass membrane protein</topology>
    </subcellularLocation>
</comment>
<keyword evidence="4 8" id="KW-1133">Transmembrane helix</keyword>
<evidence type="ECO:0000256" key="7">
    <source>
        <dbReference type="SAM" id="MobiDB-lite"/>
    </source>
</evidence>
<dbReference type="PANTHER" id="PTHR24186:SF38">
    <property type="entry name" value="ANKYRIN REPEAT FAMILY PROTEIN"/>
    <property type="match status" value="1"/>
</dbReference>
<evidence type="ECO:0000256" key="4">
    <source>
        <dbReference type="ARBA" id="ARBA00022989"/>
    </source>
</evidence>
<evidence type="ECO:0000256" key="6">
    <source>
        <dbReference type="ARBA" id="ARBA00023136"/>
    </source>
</evidence>
<dbReference type="GO" id="GO:0005886">
    <property type="term" value="C:plasma membrane"/>
    <property type="evidence" value="ECO:0007669"/>
    <property type="project" value="TreeGrafter"/>
</dbReference>
<dbReference type="PANTHER" id="PTHR24186">
    <property type="entry name" value="PROTEIN PHOSPHATASE 1 REGULATORY SUBUNIT"/>
    <property type="match status" value="1"/>
</dbReference>
<comment type="caution">
    <text evidence="10">The sequence shown here is derived from an EMBL/GenBank/DDBJ whole genome shotgun (WGS) entry which is preliminary data.</text>
</comment>
<organism evidence="10 11">
    <name type="scientific">Ficus carica</name>
    <name type="common">Common fig</name>
    <dbReference type="NCBI Taxonomy" id="3494"/>
    <lineage>
        <taxon>Eukaryota</taxon>
        <taxon>Viridiplantae</taxon>
        <taxon>Streptophyta</taxon>
        <taxon>Embryophyta</taxon>
        <taxon>Tracheophyta</taxon>
        <taxon>Spermatophyta</taxon>
        <taxon>Magnoliopsida</taxon>
        <taxon>eudicotyledons</taxon>
        <taxon>Gunneridae</taxon>
        <taxon>Pentapetalae</taxon>
        <taxon>rosids</taxon>
        <taxon>fabids</taxon>
        <taxon>Rosales</taxon>
        <taxon>Moraceae</taxon>
        <taxon>Ficeae</taxon>
        <taxon>Ficus</taxon>
    </lineage>
</organism>
<keyword evidence="2 8" id="KW-0812">Transmembrane</keyword>
<evidence type="ECO:0000256" key="2">
    <source>
        <dbReference type="ARBA" id="ARBA00022692"/>
    </source>
</evidence>
<dbReference type="InterPro" id="IPR026961">
    <property type="entry name" value="PGG_dom"/>
</dbReference>
<keyword evidence="6 8" id="KW-0472">Membrane</keyword>
<feature type="transmembrane region" description="Helical" evidence="8">
    <location>
        <begin position="135"/>
        <end position="157"/>
    </location>
</feature>
<keyword evidence="5" id="KW-0040">ANK repeat</keyword>
<feature type="compositionally biased region" description="Polar residues" evidence="7">
    <location>
        <begin position="1"/>
        <end position="17"/>
    </location>
</feature>
<proteinExistence type="predicted"/>
<name>A0AA88A414_FICCA</name>
<evidence type="ECO:0000256" key="5">
    <source>
        <dbReference type="ARBA" id="ARBA00023043"/>
    </source>
</evidence>
<evidence type="ECO:0000256" key="1">
    <source>
        <dbReference type="ARBA" id="ARBA00004141"/>
    </source>
</evidence>
<feature type="transmembrane region" description="Helical" evidence="8">
    <location>
        <begin position="205"/>
        <end position="225"/>
    </location>
</feature>
<protein>
    <recommendedName>
        <fullName evidence="9">PGG domain-containing protein</fullName>
    </recommendedName>
</protein>
<accession>A0AA88A414</accession>
<evidence type="ECO:0000313" key="11">
    <source>
        <dbReference type="Proteomes" id="UP001187192"/>
    </source>
</evidence>
<evidence type="ECO:0000313" key="10">
    <source>
        <dbReference type="EMBL" id="GMN36916.1"/>
    </source>
</evidence>